<dbReference type="PATRIC" id="fig|123899.6.peg.1471"/>
<dbReference type="GO" id="GO:0003677">
    <property type="term" value="F:DNA binding"/>
    <property type="evidence" value="ECO:0007669"/>
    <property type="project" value="InterPro"/>
</dbReference>
<evidence type="ECO:0000259" key="1">
    <source>
        <dbReference type="PROSITE" id="PS50943"/>
    </source>
</evidence>
<reference evidence="2 3" key="1">
    <citation type="submission" date="2016-04" db="EMBL/GenBank/DDBJ databases">
        <authorList>
            <consortium name="Pathogen Informatics"/>
        </authorList>
    </citation>
    <scope>NUCLEOTIDE SEQUENCE [LARGE SCALE GENOMIC DNA]</scope>
    <source>
        <strain evidence="2 3">H044680328</strain>
    </source>
</reference>
<dbReference type="eggNOG" id="COG1396">
    <property type="taxonomic scope" value="Bacteria"/>
</dbReference>
<dbReference type="RefSeq" id="WP_051348210.1">
    <property type="nucleotide sequence ID" value="NZ_LT546645.1"/>
</dbReference>
<evidence type="ECO:0000313" key="2">
    <source>
        <dbReference type="EMBL" id="SAI68758.1"/>
    </source>
</evidence>
<sequence length="111" mass="11948">MRGYTQHVLARAAGISQSAIASYESGRCGSSRAMLRLARVLHVRVEWLASGQGPREPQAAAMLQEPASPALSAAQLPARDRAILEHVLRAYLQACADWPAMPPPPEEPPPN</sequence>
<gene>
    <name evidence="2" type="ORF">SAMEA3906487_01491</name>
</gene>
<accession>A0A157RD73</accession>
<organism evidence="2 3">
    <name type="scientific">Bordetella trematum</name>
    <dbReference type="NCBI Taxonomy" id="123899"/>
    <lineage>
        <taxon>Bacteria</taxon>
        <taxon>Pseudomonadati</taxon>
        <taxon>Pseudomonadota</taxon>
        <taxon>Betaproteobacteria</taxon>
        <taxon>Burkholderiales</taxon>
        <taxon>Alcaligenaceae</taxon>
        <taxon>Bordetella</taxon>
    </lineage>
</organism>
<evidence type="ECO:0000313" key="3">
    <source>
        <dbReference type="Proteomes" id="UP000076825"/>
    </source>
</evidence>
<dbReference type="PROSITE" id="PS50943">
    <property type="entry name" value="HTH_CROC1"/>
    <property type="match status" value="1"/>
</dbReference>
<dbReference type="EMBL" id="LT546645">
    <property type="protein sequence ID" value="SAI68758.1"/>
    <property type="molecule type" value="Genomic_DNA"/>
</dbReference>
<name>A0A157RD73_9BORD</name>
<dbReference type="CDD" id="cd00093">
    <property type="entry name" value="HTH_XRE"/>
    <property type="match status" value="1"/>
</dbReference>
<dbReference type="InterPro" id="IPR010982">
    <property type="entry name" value="Lambda_DNA-bd_dom_sf"/>
</dbReference>
<dbReference type="Pfam" id="PF01381">
    <property type="entry name" value="HTH_3"/>
    <property type="match status" value="1"/>
</dbReference>
<dbReference type="SUPFAM" id="SSF47413">
    <property type="entry name" value="lambda repressor-like DNA-binding domains"/>
    <property type="match status" value="1"/>
</dbReference>
<keyword evidence="3" id="KW-1185">Reference proteome</keyword>
<dbReference type="Gene3D" id="1.10.260.40">
    <property type="entry name" value="lambda repressor-like DNA-binding domains"/>
    <property type="match status" value="1"/>
</dbReference>
<dbReference type="SMART" id="SM00530">
    <property type="entry name" value="HTH_XRE"/>
    <property type="match status" value="1"/>
</dbReference>
<dbReference type="Proteomes" id="UP000076825">
    <property type="component" value="Chromosome 1"/>
</dbReference>
<dbReference type="InterPro" id="IPR001387">
    <property type="entry name" value="Cro/C1-type_HTH"/>
</dbReference>
<feature type="domain" description="HTH cro/C1-type" evidence="1">
    <location>
        <begin position="2"/>
        <end position="48"/>
    </location>
</feature>
<dbReference type="KEGG" id="btrm:SAMEA390648701491"/>
<dbReference type="AlphaFoldDB" id="A0A157RD73"/>
<proteinExistence type="predicted"/>
<dbReference type="STRING" id="123899.SAMEA3906487_01491"/>
<protein>
    <submittedName>
        <fullName evidence="2">Transcriptional regulator</fullName>
    </submittedName>
</protein>